<dbReference type="EMBL" id="AYSV01000051">
    <property type="protein sequence ID" value="ETD72597.1"/>
    <property type="molecule type" value="Genomic_DNA"/>
</dbReference>
<dbReference type="Proteomes" id="UP000018766">
    <property type="component" value="Unassembled WGS sequence"/>
</dbReference>
<accession>V8GA86</accession>
<evidence type="ECO:0000313" key="2">
    <source>
        <dbReference type="Proteomes" id="UP000018766"/>
    </source>
</evidence>
<dbReference type="AlphaFoldDB" id="V8GA86"/>
<dbReference type="RefSeq" id="WP_023949916.1">
    <property type="nucleotide sequence ID" value="NZ_AYSV01000051.1"/>
</dbReference>
<evidence type="ECO:0000313" key="1">
    <source>
        <dbReference type="EMBL" id="ETD72597.1"/>
    </source>
</evidence>
<comment type="caution">
    <text evidence="1">The sequence shown here is derived from an EMBL/GenBank/DDBJ whole genome shotgun (WGS) entry which is preliminary data.</text>
</comment>
<keyword evidence="2" id="KW-1185">Reference proteome</keyword>
<reference evidence="1 2" key="1">
    <citation type="submission" date="2013-11" db="EMBL/GenBank/DDBJ databases">
        <title>Genomic analysis of Pelistega sp. HM-7.</title>
        <authorList>
            <person name="Kumbhare S.V."/>
            <person name="Shetty S.A."/>
            <person name="Sharma O."/>
            <person name="Dhotre D.P."/>
        </authorList>
    </citation>
    <scope>NUCLEOTIDE SEQUENCE [LARGE SCALE GENOMIC DNA]</scope>
    <source>
        <strain evidence="1 2">HM-7</strain>
    </source>
</reference>
<protein>
    <submittedName>
        <fullName evidence="1">Uncharacterized protein</fullName>
    </submittedName>
</protein>
<sequence>MVTQHILCTFSKSLISLGYIVNTQGQRSERWVLASSLEKDLHSLSDLFLLNPEIAESMGDEKIRIAMSKLLLKEDVHITDIL</sequence>
<name>V8GA86_9BURK</name>
<gene>
    <name evidence="1" type="ORF">V757_03315</name>
</gene>
<proteinExistence type="predicted"/>
<organism evidence="1 2">
    <name type="scientific">Pelistega indica</name>
    <dbReference type="NCBI Taxonomy" id="1414851"/>
    <lineage>
        <taxon>Bacteria</taxon>
        <taxon>Pseudomonadati</taxon>
        <taxon>Pseudomonadota</taxon>
        <taxon>Betaproteobacteria</taxon>
        <taxon>Burkholderiales</taxon>
        <taxon>Alcaligenaceae</taxon>
        <taxon>Pelistega</taxon>
    </lineage>
</organism>